<dbReference type="AlphaFoldDB" id="A0A7L9U7G5"/>
<dbReference type="EMBL" id="CP062941">
    <property type="protein sequence ID" value="QOL50928.1"/>
    <property type="molecule type" value="Genomic_DNA"/>
</dbReference>
<name>A0A7L9U7G5_9BURK</name>
<evidence type="ECO:0008006" key="3">
    <source>
        <dbReference type="Google" id="ProtNLM"/>
    </source>
</evidence>
<reference evidence="1 2" key="1">
    <citation type="submission" date="2020-10" db="EMBL/GenBank/DDBJ databases">
        <title>Genome sequencing of Massilia sp. LPB0304.</title>
        <authorList>
            <person name="Kim J."/>
        </authorList>
    </citation>
    <scope>NUCLEOTIDE SEQUENCE [LARGE SCALE GENOMIC DNA]</scope>
    <source>
        <strain evidence="1 2">LPB0304</strain>
    </source>
</reference>
<proteinExistence type="predicted"/>
<dbReference type="RefSeq" id="WP_193687912.1">
    <property type="nucleotide sequence ID" value="NZ_CP062941.1"/>
</dbReference>
<accession>A0A7L9U7G5</accession>
<dbReference type="InterPro" id="IPR029044">
    <property type="entry name" value="Nucleotide-diphossugar_trans"/>
</dbReference>
<protein>
    <recommendedName>
        <fullName evidence="3">Glycosyltransferase</fullName>
    </recommendedName>
</protein>
<sequence length="316" mass="34787">MIVEPRSIAIIASREDVSTLAACIRSAIQACKDRRAVVDVLVNGNPELAHNIAGLCVDVPPTCVLRVWRIQQGDKAHAWNEYVHRIWASDGDAIFLDGYVEVEPDSFDALDRGLATAPEAQGATGVPTCGRSALHLRALMLSEGGFHGNLNLIRAGVMAKLRASGFRLPLGLYRTDSVTGAVLMLGLDPAANHWDRRRIAVVPDAIWNVRSMERITFKNILGQWKRMLRQAQGVLENRAVREHLIVRGLAPHLLPSTAHGLVNGWITAQPAQARRLFIKQPLCAWVAWRLRVPRDWSAADIAPVVVPAPVKRHSIV</sequence>
<evidence type="ECO:0000313" key="2">
    <source>
        <dbReference type="Proteomes" id="UP000593875"/>
    </source>
</evidence>
<dbReference type="Proteomes" id="UP000593875">
    <property type="component" value="Chromosome"/>
</dbReference>
<evidence type="ECO:0000313" key="1">
    <source>
        <dbReference type="EMBL" id="QOL50928.1"/>
    </source>
</evidence>
<keyword evidence="2" id="KW-1185">Reference proteome</keyword>
<dbReference type="KEGG" id="mlir:LPB04_06485"/>
<dbReference type="SUPFAM" id="SSF53448">
    <property type="entry name" value="Nucleotide-diphospho-sugar transferases"/>
    <property type="match status" value="1"/>
</dbReference>
<gene>
    <name evidence="1" type="ORF">LPB04_06485</name>
</gene>
<organism evidence="1 2">
    <name type="scientific">Massilia litorea</name>
    <dbReference type="NCBI Taxonomy" id="2769491"/>
    <lineage>
        <taxon>Bacteria</taxon>
        <taxon>Pseudomonadati</taxon>
        <taxon>Pseudomonadota</taxon>
        <taxon>Betaproteobacteria</taxon>
        <taxon>Burkholderiales</taxon>
        <taxon>Oxalobacteraceae</taxon>
        <taxon>Telluria group</taxon>
        <taxon>Massilia</taxon>
    </lineage>
</organism>